<feature type="domain" description="VWFA" evidence="2">
    <location>
        <begin position="287"/>
        <end position="459"/>
    </location>
</feature>
<reference evidence="4 5" key="1">
    <citation type="submission" date="2019-02" db="EMBL/GenBank/DDBJ databases">
        <title>Deep-cultivation of Planctomycetes and their phenomic and genomic characterization uncovers novel biology.</title>
        <authorList>
            <person name="Wiegand S."/>
            <person name="Jogler M."/>
            <person name="Boedeker C."/>
            <person name="Pinto D."/>
            <person name="Vollmers J."/>
            <person name="Rivas-Marin E."/>
            <person name="Kohn T."/>
            <person name="Peeters S.H."/>
            <person name="Heuer A."/>
            <person name="Rast P."/>
            <person name="Oberbeckmann S."/>
            <person name="Bunk B."/>
            <person name="Jeske O."/>
            <person name="Meyerdierks A."/>
            <person name="Storesund J.E."/>
            <person name="Kallscheuer N."/>
            <person name="Luecker S."/>
            <person name="Lage O.M."/>
            <person name="Pohl T."/>
            <person name="Merkel B.J."/>
            <person name="Hornburger P."/>
            <person name="Mueller R.-W."/>
            <person name="Bruemmer F."/>
            <person name="Labrenz M."/>
            <person name="Spormann A.M."/>
            <person name="Op Den Camp H."/>
            <person name="Overmann J."/>
            <person name="Amann R."/>
            <person name="Jetten M.S.M."/>
            <person name="Mascher T."/>
            <person name="Medema M.H."/>
            <person name="Devos D.P."/>
            <person name="Kaster A.-K."/>
            <person name="Ovreas L."/>
            <person name="Rohde M."/>
            <person name="Galperin M.Y."/>
            <person name="Jogler C."/>
        </authorList>
    </citation>
    <scope>NUCLEOTIDE SEQUENCE [LARGE SCALE GENOMIC DNA]</scope>
    <source>
        <strain evidence="4 5">Mal64</strain>
    </source>
</reference>
<dbReference type="AlphaFoldDB" id="A0A5C5ZK38"/>
<dbReference type="Pfam" id="PF13768">
    <property type="entry name" value="VWA_3"/>
    <property type="match status" value="1"/>
</dbReference>
<dbReference type="EMBL" id="SJPQ01000003">
    <property type="protein sequence ID" value="TWT87485.1"/>
    <property type="molecule type" value="Genomic_DNA"/>
</dbReference>
<dbReference type="NCBIfam" id="TIGR02595">
    <property type="entry name" value="PEP_CTERM"/>
    <property type="match status" value="1"/>
</dbReference>
<feature type="domain" description="VIT" evidence="3">
    <location>
        <begin position="35"/>
        <end position="163"/>
    </location>
</feature>
<sequence precursor="true">MLRPYLSHRLFTRSSTALLAAAIGAVACYPSTANAAGLLIADGGLGGRLEVLEHQATVTINNGVAVTEVEQVFLNTENRAVEALYVFPVPEGASVANFSMWIGGKEMVGEVVEKQRAREIYESYKATRTDPGLLEQKDYKTFEMRIFPIAAGAEQRVRISYYQELGFDADRATYTYPLSTQAQENGDSAAARLGLTVRVLSETPIVALDSPSHGDAFVVAQNSPHFYEASYETRDGDLSRDFVLSYQVNKAQTGVDLITSKPQGEDGYFMLTVTAGDELSEVNEPADYVFVLDVSGSMGFGRKLGVSRESIAAFVETLSPQDRVEVMTFNVRPTTLFGELTPASEATLSRAREFLQSQQAVGGTVLRHAMQTAYKYGEPDRQLNVVVLSDGMTEQGERSELLQLIGQRPANATVFTVGVGNEVDRPLLRQLAEDAGGIAAFLSEGDDAQRQALAFRRKLTHPAATDVRLTIDGPKVYDVTPKLLPSLYHGAPIRVYGRYRGDGPFGVRVDAEARGKPLALTATKDRGDGKNPEIERMWAQQTIAALLKDADRNDERDAVIDRIVDLAEAYSIVTEYTSFIVLENDAEYQRWKIDRRNAQRLERDRQGRDALEARLERLREESLANLGPLPTAKKPAAKKFSTSFAPAEDGANTPEPSSVLLLLLGAGPLLLGRRRRVA</sequence>
<evidence type="ECO:0000259" key="2">
    <source>
        <dbReference type="PROSITE" id="PS50234"/>
    </source>
</evidence>
<name>A0A5C5ZK38_9BACT</name>
<organism evidence="4 5">
    <name type="scientific">Pseudobythopirellula maris</name>
    <dbReference type="NCBI Taxonomy" id="2527991"/>
    <lineage>
        <taxon>Bacteria</taxon>
        <taxon>Pseudomonadati</taxon>
        <taxon>Planctomycetota</taxon>
        <taxon>Planctomycetia</taxon>
        <taxon>Pirellulales</taxon>
        <taxon>Lacipirellulaceae</taxon>
        <taxon>Pseudobythopirellula</taxon>
    </lineage>
</organism>
<protein>
    <submittedName>
        <fullName evidence="4">Vault protein inter-alpha-trypsin</fullName>
    </submittedName>
</protein>
<dbReference type="OrthoDB" id="9784383at2"/>
<dbReference type="Pfam" id="PF08487">
    <property type="entry name" value="VIT"/>
    <property type="match status" value="1"/>
</dbReference>
<evidence type="ECO:0000313" key="5">
    <source>
        <dbReference type="Proteomes" id="UP000315440"/>
    </source>
</evidence>
<comment type="caution">
    <text evidence="4">The sequence shown here is derived from an EMBL/GenBank/DDBJ whole genome shotgun (WGS) entry which is preliminary data.</text>
</comment>
<evidence type="ECO:0000259" key="3">
    <source>
        <dbReference type="PROSITE" id="PS51468"/>
    </source>
</evidence>
<feature type="chain" id="PRO_5022801611" evidence="1">
    <location>
        <begin position="36"/>
        <end position="678"/>
    </location>
</feature>
<dbReference type="InterPro" id="IPR013424">
    <property type="entry name" value="Ice-binding_C"/>
</dbReference>
<keyword evidence="5" id="KW-1185">Reference proteome</keyword>
<dbReference type="PROSITE" id="PS51257">
    <property type="entry name" value="PROKAR_LIPOPROTEIN"/>
    <property type="match status" value="1"/>
</dbReference>
<proteinExistence type="predicted"/>
<evidence type="ECO:0000313" key="4">
    <source>
        <dbReference type="EMBL" id="TWT87485.1"/>
    </source>
</evidence>
<dbReference type="SUPFAM" id="SSF53300">
    <property type="entry name" value="vWA-like"/>
    <property type="match status" value="1"/>
</dbReference>
<dbReference type="Gene3D" id="3.40.50.410">
    <property type="entry name" value="von Willebrand factor, type A domain"/>
    <property type="match status" value="1"/>
</dbReference>
<dbReference type="PANTHER" id="PTHR45737">
    <property type="entry name" value="VON WILLEBRAND FACTOR A DOMAIN-CONTAINING PROTEIN 5A"/>
    <property type="match status" value="1"/>
</dbReference>
<dbReference type="PROSITE" id="PS51468">
    <property type="entry name" value="VIT"/>
    <property type="match status" value="1"/>
</dbReference>
<dbReference type="SMART" id="SM00609">
    <property type="entry name" value="VIT"/>
    <property type="match status" value="1"/>
</dbReference>
<dbReference type="SMART" id="SM00327">
    <property type="entry name" value="VWA"/>
    <property type="match status" value="1"/>
</dbReference>
<dbReference type="InterPro" id="IPR036465">
    <property type="entry name" value="vWFA_dom_sf"/>
</dbReference>
<feature type="signal peptide" evidence="1">
    <location>
        <begin position="1"/>
        <end position="35"/>
    </location>
</feature>
<dbReference type="RefSeq" id="WP_146401664.1">
    <property type="nucleotide sequence ID" value="NZ_SJPQ01000003.1"/>
</dbReference>
<dbReference type="Proteomes" id="UP000315440">
    <property type="component" value="Unassembled WGS sequence"/>
</dbReference>
<gene>
    <name evidence="4" type="ORF">Mal64_30240</name>
</gene>
<dbReference type="InterPro" id="IPR002035">
    <property type="entry name" value="VWF_A"/>
</dbReference>
<accession>A0A5C5ZK38</accession>
<dbReference type="PANTHER" id="PTHR45737:SF6">
    <property type="entry name" value="VON WILLEBRAND FACTOR A DOMAIN-CONTAINING PROTEIN 5A"/>
    <property type="match status" value="1"/>
</dbReference>
<evidence type="ECO:0000256" key="1">
    <source>
        <dbReference type="SAM" id="SignalP"/>
    </source>
</evidence>
<dbReference type="InterPro" id="IPR013694">
    <property type="entry name" value="VIT"/>
</dbReference>
<keyword evidence="1" id="KW-0732">Signal</keyword>
<dbReference type="PROSITE" id="PS50234">
    <property type="entry name" value="VWFA"/>
    <property type="match status" value="1"/>
</dbReference>